<dbReference type="OrthoDB" id="3039373at2759"/>
<accession>A0A9W8J6T6</accession>
<feature type="non-terminal residue" evidence="1">
    <location>
        <position position="182"/>
    </location>
</feature>
<name>A0A9W8J6T6_9AGAR</name>
<keyword evidence="2" id="KW-1185">Reference proteome</keyword>
<comment type="caution">
    <text evidence="1">The sequence shown here is derived from an EMBL/GenBank/DDBJ whole genome shotgun (WGS) entry which is preliminary data.</text>
</comment>
<reference evidence="1" key="1">
    <citation type="submission" date="2022-06" db="EMBL/GenBank/DDBJ databases">
        <title>Genome Sequence of Candolleomyces eurysporus.</title>
        <authorList>
            <person name="Buettner E."/>
        </authorList>
    </citation>
    <scope>NUCLEOTIDE SEQUENCE</scope>
    <source>
        <strain evidence="1">VTCC 930004</strain>
    </source>
</reference>
<protein>
    <submittedName>
        <fullName evidence="1">Uncharacterized protein</fullName>
    </submittedName>
</protein>
<sequence length="182" mass="19782">MVAKNPADPAWMEDQISNHVLTPVKNENLVVLSQIRYGAGSGAGPVEIGLAIVEVVEDTDETPAMLAADFFDDESLIVVYRVKNHTYLSCIPYDDLEYLNVPYNPGAIASCEALTQGALEECRAGNITAQRVEITRRRALSGRGGDVGLAVNGRPNRRVVCLLDGTGTRLESFDLGEEEEME</sequence>
<evidence type="ECO:0000313" key="1">
    <source>
        <dbReference type="EMBL" id="KAJ2927133.1"/>
    </source>
</evidence>
<evidence type="ECO:0000313" key="2">
    <source>
        <dbReference type="Proteomes" id="UP001140091"/>
    </source>
</evidence>
<proteinExistence type="predicted"/>
<dbReference type="Proteomes" id="UP001140091">
    <property type="component" value="Unassembled WGS sequence"/>
</dbReference>
<dbReference type="EMBL" id="JANBPK010001037">
    <property type="protein sequence ID" value="KAJ2927133.1"/>
    <property type="molecule type" value="Genomic_DNA"/>
</dbReference>
<dbReference type="AlphaFoldDB" id="A0A9W8J6T6"/>
<organism evidence="1 2">
    <name type="scientific">Candolleomyces eurysporus</name>
    <dbReference type="NCBI Taxonomy" id="2828524"/>
    <lineage>
        <taxon>Eukaryota</taxon>
        <taxon>Fungi</taxon>
        <taxon>Dikarya</taxon>
        <taxon>Basidiomycota</taxon>
        <taxon>Agaricomycotina</taxon>
        <taxon>Agaricomycetes</taxon>
        <taxon>Agaricomycetidae</taxon>
        <taxon>Agaricales</taxon>
        <taxon>Agaricineae</taxon>
        <taxon>Psathyrellaceae</taxon>
        <taxon>Candolleomyces</taxon>
    </lineage>
</organism>
<gene>
    <name evidence="1" type="ORF">H1R20_g9948</name>
</gene>